<comment type="caution">
    <text evidence="2">The sequence shown here is derived from an EMBL/GenBank/DDBJ whole genome shotgun (WGS) entry which is preliminary data.</text>
</comment>
<dbReference type="GeneID" id="25261939"/>
<gene>
    <name evidence="2" type="ORF">K437DRAFT_186550</name>
</gene>
<dbReference type="InterPro" id="IPR032675">
    <property type="entry name" value="LRR_dom_sf"/>
</dbReference>
<dbReference type="EMBL" id="JMSN01000009">
    <property type="protein sequence ID" value="KDN52534.1"/>
    <property type="molecule type" value="Genomic_DNA"/>
</dbReference>
<proteinExistence type="predicted"/>
<feature type="region of interest" description="Disordered" evidence="1">
    <location>
        <begin position="1"/>
        <end position="56"/>
    </location>
</feature>
<keyword evidence="3" id="KW-1185">Reference proteome</keyword>
<dbReference type="HOGENOM" id="CLU_417481_0_0_1"/>
<dbReference type="SUPFAM" id="SSF52047">
    <property type="entry name" value="RNI-like"/>
    <property type="match status" value="1"/>
</dbReference>
<evidence type="ECO:0000313" key="2">
    <source>
        <dbReference type="EMBL" id="KDN52534.1"/>
    </source>
</evidence>
<protein>
    <recommendedName>
        <fullName evidence="4">RNI-like protein</fullName>
    </recommendedName>
</protein>
<dbReference type="STRING" id="1037660.A0A066WNF7"/>
<name>A0A066WNF7_TILAU</name>
<dbReference type="RefSeq" id="XP_013245373.1">
    <property type="nucleotide sequence ID" value="XM_013389919.1"/>
</dbReference>
<dbReference type="InParanoid" id="A0A066WNF7"/>
<evidence type="ECO:0000313" key="3">
    <source>
        <dbReference type="Proteomes" id="UP000027361"/>
    </source>
</evidence>
<reference evidence="2 3" key="1">
    <citation type="submission" date="2014-05" db="EMBL/GenBank/DDBJ databases">
        <title>Draft genome sequence of a rare smut relative, Tilletiaria anomala UBC 951.</title>
        <authorList>
            <consortium name="DOE Joint Genome Institute"/>
            <person name="Toome M."/>
            <person name="Kuo A."/>
            <person name="Henrissat B."/>
            <person name="Lipzen A."/>
            <person name="Tritt A."/>
            <person name="Yoshinaga Y."/>
            <person name="Zane M."/>
            <person name="Barry K."/>
            <person name="Grigoriev I.V."/>
            <person name="Spatafora J.W."/>
            <person name="Aimea M.C."/>
        </authorList>
    </citation>
    <scope>NUCLEOTIDE SEQUENCE [LARGE SCALE GENOMIC DNA]</scope>
    <source>
        <strain evidence="2 3">UBC 951</strain>
    </source>
</reference>
<dbReference type="AlphaFoldDB" id="A0A066WNF7"/>
<evidence type="ECO:0008006" key="4">
    <source>
        <dbReference type="Google" id="ProtNLM"/>
    </source>
</evidence>
<sequence length="657" mass="71524">MAFRMLNSVKRQADVRTPLTAMKSKASKRSGPSGGSSGSRPKASISGKAANSASEPSLGIQDLPKSLFNYLLATVIRAEPSTAVPLLLVSKQFAYATCQQLYSTLLVPDDEAELHRLLSEGGPNADTDNEESIPSAQRSCSALANAFTRADKYAEHVAGIIIRQALRQAELRTDSDLDFVPLSPASLSTLLSRFPNLQGFVWASRREPSPSLCEILSSVAPNLSILACRAHAADQAAPAARQNSISPSLPTLMHDFEYDGTTIHGLGLFGPAHEDLRFDPIATSVLGLDFVDTLEEDGEDDSQLARQTRALSISDFGGAECEDLSHSSSASVPLAGFMHGSPLLDFDPPARFECRQLYELHHLSTLALANLTLDGARILAGALSDLPLLESVTFDFKFVEDSLLKRLAECCGARKLKELRLKSSGTKVTDKGIVAVMHGCKRLQTLELCKVEGRLSKRLWSKIDWVHKVSPSFENLVVSFDESCAHHSWITDHLDSISEAVRVPQGLRKLVVSRELPAQFHITPNVFAQASSSEEERAHTNLFSAAPTKTGFAALPPVDAVTIPRLLPAQHLDLLWQHGATLRHLSLDFFLIDSDQLKLIFDSCRTLKELHAFLDAPFMTLLNLSPSLVPLTCLDTVSLTIKEEHCPRPLGPILSPP</sequence>
<dbReference type="Gene3D" id="3.80.10.10">
    <property type="entry name" value="Ribonuclease Inhibitor"/>
    <property type="match status" value="1"/>
</dbReference>
<organism evidence="2 3">
    <name type="scientific">Tilletiaria anomala (strain ATCC 24038 / CBS 436.72 / UBC 951)</name>
    <dbReference type="NCBI Taxonomy" id="1037660"/>
    <lineage>
        <taxon>Eukaryota</taxon>
        <taxon>Fungi</taxon>
        <taxon>Dikarya</taxon>
        <taxon>Basidiomycota</taxon>
        <taxon>Ustilaginomycotina</taxon>
        <taxon>Exobasidiomycetes</taxon>
        <taxon>Georgefischeriales</taxon>
        <taxon>Tilletiariaceae</taxon>
        <taxon>Tilletiaria</taxon>
    </lineage>
</organism>
<dbReference type="Proteomes" id="UP000027361">
    <property type="component" value="Unassembled WGS sequence"/>
</dbReference>
<evidence type="ECO:0000256" key="1">
    <source>
        <dbReference type="SAM" id="MobiDB-lite"/>
    </source>
</evidence>
<dbReference type="OrthoDB" id="2596605at2759"/>
<accession>A0A066WNF7</accession>